<evidence type="ECO:0000313" key="1">
    <source>
        <dbReference type="EMBL" id="QZE15628.1"/>
    </source>
</evidence>
<proteinExistence type="predicted"/>
<keyword evidence="2" id="KW-1185">Reference proteome</keyword>
<organism evidence="1 2">
    <name type="scientific">Halosquirtibacter laminarini</name>
    <dbReference type="NCBI Taxonomy" id="3374600"/>
    <lineage>
        <taxon>Bacteria</taxon>
        <taxon>Pseudomonadati</taxon>
        <taxon>Bacteroidota</taxon>
        <taxon>Bacteroidia</taxon>
        <taxon>Marinilabiliales</taxon>
        <taxon>Prolixibacteraceae</taxon>
        <taxon>Halosquirtibacter</taxon>
    </lineage>
</organism>
<dbReference type="EMBL" id="CP081303">
    <property type="protein sequence ID" value="QZE15628.1"/>
    <property type="molecule type" value="Genomic_DNA"/>
</dbReference>
<dbReference type="Proteomes" id="UP000826212">
    <property type="component" value="Chromosome"/>
</dbReference>
<sequence>MIQTKVITIGDELLIGQVVDTNSAWIGQHLNEIGVKIDKIVSIRDTESAILNELDDPSMDIILVTGGLGPTNDDITKETVAKFFGTELYLDQTYYEQLEAFLASYNLAMNDLNRDQALVPKGCRIIDNKKGTAPGMHFHKEGQHFFFMPGVPMEMKLMMENDVIPFIQTHYSLQSVHHHTVLTTGIPESELAIKLEEWENALDNGISLAYLPNYDGVRLRLSCYSGDSSLITEIEKQVAYLKETYPSFVYGEGEETLGEVIATKLVQKEQFLATAESCTGGYIAHSFTKMAGASQYFKGSIVAYENEVKIEELNVAAEHLFQFGAVSKPVVTQMVRETLKKFQANYAIATSGIAGPTGGTEEKPVGTVWIAVGNGRRIVTKCFQFGNERERVIRKATMTAMNILRTEFLNN</sequence>
<evidence type="ECO:0000313" key="2">
    <source>
        <dbReference type="Proteomes" id="UP000826212"/>
    </source>
</evidence>
<name>A0AC61NIS1_9BACT</name>
<gene>
    <name evidence="1" type="ORF">K4L44_07290</name>
</gene>
<protein>
    <submittedName>
        <fullName evidence="1">CinA family nicotinamide mononucleotide deamidase-related protein</fullName>
    </submittedName>
</protein>
<reference evidence="1" key="1">
    <citation type="submission" date="2021-08" db="EMBL/GenBank/DDBJ databases">
        <title>Novel anaerobic bacterium isolated from sea squirt in East Sea, Republic of Korea.</title>
        <authorList>
            <person name="Nguyen T.H."/>
            <person name="Li Z."/>
            <person name="Lee Y.-J."/>
            <person name="Ko J."/>
            <person name="Kim S.-G."/>
        </authorList>
    </citation>
    <scope>NUCLEOTIDE SEQUENCE</scope>
    <source>
        <strain evidence="1">KCTC 25031</strain>
    </source>
</reference>
<accession>A0AC61NIS1</accession>